<dbReference type="EMBL" id="ABEXCJ050000001">
    <property type="protein sequence ID" value="EMR4587842.1"/>
    <property type="molecule type" value="Genomic_DNA"/>
</dbReference>
<gene>
    <name evidence="2" type="ORF">M0K77_000089</name>
    <name evidence="1" type="ORF">M0K77_RS00445</name>
</gene>
<dbReference type="AlphaFoldDB" id="A0AAD2VNS0"/>
<protein>
    <submittedName>
        <fullName evidence="1">Uncharacterized protein</fullName>
    </submittedName>
</protein>
<evidence type="ECO:0000313" key="1">
    <source>
        <dbReference type="EMBL" id="ELR5215655.1"/>
    </source>
</evidence>
<dbReference type="Gene3D" id="3.40.1760.20">
    <property type="match status" value="1"/>
</dbReference>
<organism evidence="1">
    <name type="scientific">Providencia rettgeri</name>
    <dbReference type="NCBI Taxonomy" id="587"/>
    <lineage>
        <taxon>Bacteria</taxon>
        <taxon>Pseudomonadati</taxon>
        <taxon>Pseudomonadota</taxon>
        <taxon>Gammaproteobacteria</taxon>
        <taxon>Enterobacterales</taxon>
        <taxon>Morganellaceae</taxon>
        <taxon>Providencia</taxon>
    </lineage>
</organism>
<dbReference type="InterPro" id="IPR038223">
    <property type="entry name" value="DMP12_sf"/>
</dbReference>
<dbReference type="EMBL" id="ABEXCJ040000001">
    <property type="protein sequence ID" value="ELR5215655.1"/>
    <property type="molecule type" value="Genomic_DNA"/>
</dbReference>
<name>A0AAD2VNS0_PRORE</name>
<evidence type="ECO:0000313" key="2">
    <source>
        <dbReference type="EMBL" id="EMR4587842.1"/>
    </source>
</evidence>
<comment type="caution">
    <text evidence="1">The sequence shown here is derived from an EMBL/GenBank/DDBJ whole genome shotgun (WGS) entry which is preliminary data.</text>
</comment>
<proteinExistence type="predicted"/>
<reference evidence="1" key="1">
    <citation type="submission" date="2023-10" db="EMBL/GenBank/DDBJ databases">
        <authorList>
            <consortium name="Clinical and Environmental Microbiology Branch: Whole genome sequencing antimicrobial resistance pathogens in the healthcare setting"/>
        </authorList>
    </citation>
    <scope>NUCLEOTIDE SEQUENCE</scope>
    <source>
        <strain evidence="1">2020QW-00022</strain>
    </source>
</reference>
<sequence>MKIITVPLSKEAMYRLDYNESVDGDLLELDLNDNQLYLLNKVNLFELINSNLGLNIDDYEDESVQDMSKLENLRDILKNVSNKDNENIINSILLLVNTALDKKTGVFFYF</sequence>
<accession>A0AAD2VNS0</accession>